<keyword evidence="2" id="KW-0472">Membrane</keyword>
<accession>A0A6J7AVZ1</accession>
<dbReference type="NCBIfam" id="TIGR00350">
    <property type="entry name" value="lytR_cpsA_psr"/>
    <property type="match status" value="1"/>
</dbReference>
<feature type="region of interest" description="Disordered" evidence="1">
    <location>
        <begin position="1"/>
        <end position="45"/>
    </location>
</feature>
<feature type="transmembrane region" description="Helical" evidence="2">
    <location>
        <begin position="49"/>
        <end position="72"/>
    </location>
</feature>
<evidence type="ECO:0000313" key="4">
    <source>
        <dbReference type="EMBL" id="CAB4741059.1"/>
    </source>
</evidence>
<reference evidence="5" key="1">
    <citation type="submission" date="2020-05" db="EMBL/GenBank/DDBJ databases">
        <authorList>
            <person name="Chiriac C."/>
            <person name="Salcher M."/>
            <person name="Ghai R."/>
            <person name="Kavagutti S V."/>
        </authorList>
    </citation>
    <scope>NUCLEOTIDE SEQUENCE</scope>
</reference>
<dbReference type="InterPro" id="IPR050922">
    <property type="entry name" value="LytR/CpsA/Psr_CW_biosynth"/>
</dbReference>
<dbReference type="PANTHER" id="PTHR33392">
    <property type="entry name" value="POLYISOPRENYL-TEICHOIC ACID--PEPTIDOGLYCAN TEICHOIC ACID TRANSFERASE TAGU"/>
    <property type="match status" value="1"/>
</dbReference>
<evidence type="ECO:0000256" key="1">
    <source>
        <dbReference type="SAM" id="MobiDB-lite"/>
    </source>
</evidence>
<dbReference type="PANTHER" id="PTHR33392:SF6">
    <property type="entry name" value="POLYISOPRENYL-TEICHOIC ACID--PEPTIDOGLYCAN TEICHOIC ACID TRANSFERASE TAGU"/>
    <property type="match status" value="1"/>
</dbReference>
<organism evidence="5">
    <name type="scientific">freshwater metagenome</name>
    <dbReference type="NCBI Taxonomy" id="449393"/>
    <lineage>
        <taxon>unclassified sequences</taxon>
        <taxon>metagenomes</taxon>
        <taxon>ecological metagenomes</taxon>
    </lineage>
</organism>
<gene>
    <name evidence="4" type="ORF">UFOPK2754_01179</name>
    <name evidence="5" type="ORF">UFOPK3139_02912</name>
    <name evidence="6" type="ORF">UFOPK3967_02418</name>
</gene>
<dbReference type="Gene3D" id="3.40.630.190">
    <property type="entry name" value="LCP protein"/>
    <property type="match status" value="1"/>
</dbReference>
<name>A0A6J7AVZ1_9ZZZZ</name>
<dbReference type="EMBL" id="CAFABA010000181">
    <property type="protein sequence ID" value="CAB4836468.1"/>
    <property type="molecule type" value="Genomic_DNA"/>
</dbReference>
<dbReference type="EMBL" id="CAFBOS010000183">
    <property type="protein sequence ID" value="CAB5014559.1"/>
    <property type="molecule type" value="Genomic_DNA"/>
</dbReference>
<keyword evidence="2" id="KW-1133">Transmembrane helix</keyword>
<feature type="domain" description="Cell envelope-related transcriptional attenuator" evidence="3">
    <location>
        <begin position="127"/>
        <end position="279"/>
    </location>
</feature>
<proteinExistence type="predicted"/>
<sequence length="355" mass="38059">MPKRQRSAGPPASDPRSFEVPSPDELPGGLPNADEPGTQAQPRKTRRRVVQVVIGLALFGVVIMAATLGYAWKTYNKIEKIPVAAVLTPEKGGGANYLIVGTDSREGLADDVENRDVVIGEGVAGERSDTIVLMRVGRDGNRMLPIPRDLWVPIAGTAGSQRINTAIQGGPARLIQTVQQSLDLPVNHYVQIDFAGFLDLVDAVGGVEIDFDAPAFDDKSGLNITTPGVHKLDKDMALAYVRSRAYTRVVNGKNVVDPTADLGRIQRQQTFLRAVMSEVGSVRNPLTLAKIGDAVASNMKVDDALGFRDSIGLARKLARLDPESVDLPVTPTLKSGNDVLLLKQPGATTSLGRFR</sequence>
<keyword evidence="2" id="KW-0812">Transmembrane</keyword>
<evidence type="ECO:0000256" key="2">
    <source>
        <dbReference type="SAM" id="Phobius"/>
    </source>
</evidence>
<dbReference type="Pfam" id="PF03816">
    <property type="entry name" value="LytR_cpsA_psr"/>
    <property type="match status" value="1"/>
</dbReference>
<dbReference type="AlphaFoldDB" id="A0A6J7AVZ1"/>
<evidence type="ECO:0000313" key="6">
    <source>
        <dbReference type="EMBL" id="CAB5014559.1"/>
    </source>
</evidence>
<evidence type="ECO:0000259" key="3">
    <source>
        <dbReference type="Pfam" id="PF03816"/>
    </source>
</evidence>
<evidence type="ECO:0000313" key="5">
    <source>
        <dbReference type="EMBL" id="CAB4836468.1"/>
    </source>
</evidence>
<dbReference type="InterPro" id="IPR004474">
    <property type="entry name" value="LytR_CpsA_psr"/>
</dbReference>
<dbReference type="EMBL" id="CAEZYR010000036">
    <property type="protein sequence ID" value="CAB4741059.1"/>
    <property type="molecule type" value="Genomic_DNA"/>
</dbReference>
<protein>
    <submittedName>
        <fullName evidence="5">Unannotated protein</fullName>
    </submittedName>
</protein>